<feature type="region of interest" description="Disordered" evidence="1">
    <location>
        <begin position="1"/>
        <end position="47"/>
    </location>
</feature>
<evidence type="ECO:0000313" key="3">
    <source>
        <dbReference type="Proteomes" id="UP000327013"/>
    </source>
</evidence>
<gene>
    <name evidence="2" type="ORF">FH972_023179</name>
</gene>
<proteinExistence type="predicted"/>
<sequence length="108" mass="11754">MGQNATEQLLSACKPERMTAQRLSASSHGPGVHCMPKTAGSADETTSMCSRNRWRLGVEVIITWRKSFVANQRSASAPPSCCQDQSREQSGSRHRGEGEAVRSLVHAQ</sequence>
<evidence type="ECO:0000256" key="1">
    <source>
        <dbReference type="SAM" id="MobiDB-lite"/>
    </source>
</evidence>
<dbReference type="AlphaFoldDB" id="A0A5N6KUP6"/>
<reference evidence="2 3" key="1">
    <citation type="submission" date="2019-06" db="EMBL/GenBank/DDBJ databases">
        <title>A chromosomal-level reference genome of Carpinus fangiana (Coryloideae, Betulaceae).</title>
        <authorList>
            <person name="Yang X."/>
            <person name="Wang Z."/>
            <person name="Zhang L."/>
            <person name="Hao G."/>
            <person name="Liu J."/>
            <person name="Yang Y."/>
        </authorList>
    </citation>
    <scope>NUCLEOTIDE SEQUENCE [LARGE SCALE GENOMIC DNA]</scope>
    <source>
        <strain evidence="2">Cfa_2016G</strain>
        <tissue evidence="2">Leaf</tissue>
    </source>
</reference>
<organism evidence="2 3">
    <name type="scientific">Carpinus fangiana</name>
    <dbReference type="NCBI Taxonomy" id="176857"/>
    <lineage>
        <taxon>Eukaryota</taxon>
        <taxon>Viridiplantae</taxon>
        <taxon>Streptophyta</taxon>
        <taxon>Embryophyta</taxon>
        <taxon>Tracheophyta</taxon>
        <taxon>Spermatophyta</taxon>
        <taxon>Magnoliopsida</taxon>
        <taxon>eudicotyledons</taxon>
        <taxon>Gunneridae</taxon>
        <taxon>Pentapetalae</taxon>
        <taxon>rosids</taxon>
        <taxon>fabids</taxon>
        <taxon>Fagales</taxon>
        <taxon>Betulaceae</taxon>
        <taxon>Carpinus</taxon>
    </lineage>
</organism>
<protein>
    <submittedName>
        <fullName evidence="2">Uncharacterized protein</fullName>
    </submittedName>
</protein>
<name>A0A5N6KUP6_9ROSI</name>
<feature type="region of interest" description="Disordered" evidence="1">
    <location>
        <begin position="73"/>
        <end position="108"/>
    </location>
</feature>
<evidence type="ECO:0000313" key="2">
    <source>
        <dbReference type="EMBL" id="KAB8346132.1"/>
    </source>
</evidence>
<feature type="compositionally biased region" description="Basic and acidic residues" evidence="1">
    <location>
        <begin position="85"/>
        <end position="100"/>
    </location>
</feature>
<dbReference type="Proteomes" id="UP000327013">
    <property type="component" value="Unassembled WGS sequence"/>
</dbReference>
<dbReference type="EMBL" id="VIBQ01000013">
    <property type="protein sequence ID" value="KAB8346132.1"/>
    <property type="molecule type" value="Genomic_DNA"/>
</dbReference>
<keyword evidence="3" id="KW-1185">Reference proteome</keyword>
<comment type="caution">
    <text evidence="2">The sequence shown here is derived from an EMBL/GenBank/DDBJ whole genome shotgun (WGS) entry which is preliminary data.</text>
</comment>
<accession>A0A5N6KUP6</accession>